<protein>
    <submittedName>
        <fullName evidence="1">Uncharacterized protein</fullName>
    </submittedName>
</protein>
<gene>
    <name evidence="1" type="ORF">TMI583_LOCUS46749</name>
</gene>
<proteinExistence type="predicted"/>
<evidence type="ECO:0000313" key="1">
    <source>
        <dbReference type="EMBL" id="CAF4472157.1"/>
    </source>
</evidence>
<sequence>MLNANIMLQLHRTTIIPRTDFCVWANVTKAPLKPLMKLQKLTLTTLITTQMIKVITLHARRLYHPLSALFEKPEKGTIFAELKEIISTVRCDNCK</sequence>
<dbReference type="EMBL" id="CAJOBA010088044">
    <property type="protein sequence ID" value="CAF4472157.1"/>
    <property type="molecule type" value="Genomic_DNA"/>
</dbReference>
<dbReference type="Proteomes" id="UP000682733">
    <property type="component" value="Unassembled WGS sequence"/>
</dbReference>
<accession>A0A8S2X009</accession>
<comment type="caution">
    <text evidence="1">The sequence shown here is derived from an EMBL/GenBank/DDBJ whole genome shotgun (WGS) entry which is preliminary data.</text>
</comment>
<organism evidence="1 2">
    <name type="scientific">Didymodactylos carnosus</name>
    <dbReference type="NCBI Taxonomy" id="1234261"/>
    <lineage>
        <taxon>Eukaryota</taxon>
        <taxon>Metazoa</taxon>
        <taxon>Spiralia</taxon>
        <taxon>Gnathifera</taxon>
        <taxon>Rotifera</taxon>
        <taxon>Eurotatoria</taxon>
        <taxon>Bdelloidea</taxon>
        <taxon>Philodinida</taxon>
        <taxon>Philodinidae</taxon>
        <taxon>Didymodactylos</taxon>
    </lineage>
</organism>
<name>A0A8S2X009_9BILA</name>
<reference evidence="1" key="1">
    <citation type="submission" date="2021-02" db="EMBL/GenBank/DDBJ databases">
        <authorList>
            <person name="Nowell W R."/>
        </authorList>
    </citation>
    <scope>NUCLEOTIDE SEQUENCE</scope>
</reference>
<dbReference type="AlphaFoldDB" id="A0A8S2X009"/>
<evidence type="ECO:0000313" key="2">
    <source>
        <dbReference type="Proteomes" id="UP000682733"/>
    </source>
</evidence>